<evidence type="ECO:0000313" key="3">
    <source>
        <dbReference type="Proteomes" id="UP001374893"/>
    </source>
</evidence>
<dbReference type="InterPro" id="IPR017853">
    <property type="entry name" value="GH"/>
</dbReference>
<sequence>MPSRRQFLSTTAAALVSGPTFALGGKDSKKKGWAGGDGRMHKKFGAHWYYNWTPNREAGNPEFVPMIKGSWNVNGGTFNKIKGYPGITHLLGYNEPERKDQANMPMEKALELWPQLVQLAEAKNLKLGSPAPSSDDGGMRYLDEFMKQAKRKKLRVDFVAVHWYRSRDPDAFEDFVKDLAKKYRLPIWITEFNGWSGPEDENYDFLKDALRFLERDRKVERYAYFEPGAGKPHSLLKPDGSLTRMGELYRDAGT</sequence>
<protein>
    <submittedName>
        <fullName evidence="2">Glycosyl hydrolase</fullName>
    </submittedName>
</protein>
<keyword evidence="3" id="KW-1185">Reference proteome</keyword>
<gene>
    <name evidence="2" type="ORF">HAHE_11530</name>
</gene>
<accession>A0ABM7RJR5</accession>
<feature type="domain" description="Asl1-like glycosyl hydrolase catalytic" evidence="1">
    <location>
        <begin position="44"/>
        <end position="249"/>
    </location>
</feature>
<proteinExistence type="predicted"/>
<evidence type="ECO:0000259" key="1">
    <source>
        <dbReference type="Pfam" id="PF11790"/>
    </source>
</evidence>
<reference evidence="2 3" key="1">
    <citation type="submission" date="2021-06" db="EMBL/GenBank/DDBJ databases">
        <title>Complete genome of Haloferula helveola possessing various polysaccharide degrading enzymes.</title>
        <authorList>
            <person name="Takami H."/>
            <person name="Huang C."/>
            <person name="Hamasaki K."/>
        </authorList>
    </citation>
    <scope>NUCLEOTIDE SEQUENCE [LARGE SCALE GENOMIC DNA]</scope>
    <source>
        <strain evidence="2 3">CN-1</strain>
    </source>
</reference>
<dbReference type="Gene3D" id="3.20.20.80">
    <property type="entry name" value="Glycosidases"/>
    <property type="match status" value="1"/>
</dbReference>
<keyword evidence="2" id="KW-0378">Hydrolase</keyword>
<dbReference type="PANTHER" id="PTHR34154">
    <property type="entry name" value="ALKALI-SENSITIVE LINKAGE PROTEIN 1"/>
    <property type="match status" value="1"/>
</dbReference>
<dbReference type="PROSITE" id="PS51318">
    <property type="entry name" value="TAT"/>
    <property type="match status" value="1"/>
</dbReference>
<name>A0ABM7RJR5_9BACT</name>
<dbReference type="EMBL" id="AP024702">
    <property type="protein sequence ID" value="BCX47245.1"/>
    <property type="molecule type" value="Genomic_DNA"/>
</dbReference>
<organism evidence="2 3">
    <name type="scientific">Haloferula helveola</name>
    <dbReference type="NCBI Taxonomy" id="490095"/>
    <lineage>
        <taxon>Bacteria</taxon>
        <taxon>Pseudomonadati</taxon>
        <taxon>Verrucomicrobiota</taxon>
        <taxon>Verrucomicrobiia</taxon>
        <taxon>Verrucomicrobiales</taxon>
        <taxon>Verrucomicrobiaceae</taxon>
        <taxon>Haloferula</taxon>
    </lineage>
</organism>
<dbReference type="Proteomes" id="UP001374893">
    <property type="component" value="Chromosome"/>
</dbReference>
<dbReference type="InterPro" id="IPR053183">
    <property type="entry name" value="ASL1"/>
</dbReference>
<evidence type="ECO:0000313" key="2">
    <source>
        <dbReference type="EMBL" id="BCX47245.1"/>
    </source>
</evidence>
<dbReference type="InterPro" id="IPR006311">
    <property type="entry name" value="TAT_signal"/>
</dbReference>
<dbReference type="SUPFAM" id="SSF51445">
    <property type="entry name" value="(Trans)glycosidases"/>
    <property type="match status" value="1"/>
</dbReference>
<dbReference type="PANTHER" id="PTHR34154:SF3">
    <property type="entry name" value="ALKALI-SENSITIVE LINKAGE PROTEIN 1"/>
    <property type="match status" value="1"/>
</dbReference>
<dbReference type="Pfam" id="PF11790">
    <property type="entry name" value="Glyco_hydro_cc"/>
    <property type="match status" value="1"/>
</dbReference>
<dbReference type="InterPro" id="IPR024655">
    <property type="entry name" value="Asl1_glyco_hydro_catalytic"/>
</dbReference>
<dbReference type="RefSeq" id="WP_338689337.1">
    <property type="nucleotide sequence ID" value="NZ_AP024702.1"/>
</dbReference>
<dbReference type="GO" id="GO:0016787">
    <property type="term" value="F:hydrolase activity"/>
    <property type="evidence" value="ECO:0007669"/>
    <property type="project" value="UniProtKB-KW"/>
</dbReference>